<keyword evidence="4" id="KW-0862">Zinc</keyword>
<dbReference type="Proteomes" id="UP000579281">
    <property type="component" value="Unassembled WGS sequence"/>
</dbReference>
<evidence type="ECO:0000313" key="5">
    <source>
        <dbReference type="EMBL" id="MBB6216334.1"/>
    </source>
</evidence>
<dbReference type="PANTHER" id="PTHR37418:SF2">
    <property type="entry name" value="3-KETO-5-AMINOHEXANOATE CLEAVAGE ENZYME"/>
    <property type="match status" value="1"/>
</dbReference>
<sequence>MEKLIITIAPTGNVPTKAMNPSVPITVEEIVKDIEACHEKGAAIAHIHVRDAQGHPTSERSIFKEVLERLDQERIDVIKQVSTGARGGENTVDWRGQMLDLNAHMASLSTGSSNFPNSVNANGPDLIEALANKMHANGIKPEIEAFDVAMISNAKKLLKKGILKGPLHFNLVMNVPGSIEGTPKNLLFMTENLPEDSTWTVSGIGRSQITMLTMAILMGGHVRTGLEDVLEVEKGIPTTNPMLVERIVSIAKAIGREIASTEDAKRILGIL</sequence>
<dbReference type="Gene3D" id="3.20.20.70">
    <property type="entry name" value="Aldolase class I"/>
    <property type="match status" value="1"/>
</dbReference>
<dbReference type="RefSeq" id="WP_184310874.1">
    <property type="nucleotide sequence ID" value="NZ_JACHEN010000014.1"/>
</dbReference>
<evidence type="ECO:0000256" key="2">
    <source>
        <dbReference type="ARBA" id="ARBA00022679"/>
    </source>
</evidence>
<dbReference type="GO" id="GO:0043720">
    <property type="term" value="F:3-keto-5-aminohexanoate cleavage activity"/>
    <property type="evidence" value="ECO:0007669"/>
    <property type="project" value="InterPro"/>
</dbReference>
<reference evidence="5 6" key="1">
    <citation type="submission" date="2020-08" db="EMBL/GenBank/DDBJ databases">
        <title>Genomic Encyclopedia of Type Strains, Phase IV (KMG-IV): sequencing the most valuable type-strain genomes for metagenomic binning, comparative biology and taxonomic classification.</title>
        <authorList>
            <person name="Goeker M."/>
        </authorList>
    </citation>
    <scope>NUCLEOTIDE SEQUENCE [LARGE SCALE GENOMIC DNA]</scope>
    <source>
        <strain evidence="5 6">DSM 103526</strain>
    </source>
</reference>
<accession>A0A841KRF8</accession>
<gene>
    <name evidence="5" type="ORF">HNQ80_002434</name>
</gene>
<dbReference type="Pfam" id="PF05853">
    <property type="entry name" value="BKACE"/>
    <property type="match status" value="1"/>
</dbReference>
<dbReference type="PANTHER" id="PTHR37418">
    <property type="entry name" value="3-KETO-5-AMINOHEXANOATE CLEAVAGE ENZYME-RELATED"/>
    <property type="match status" value="1"/>
</dbReference>
<comment type="caution">
    <text evidence="5">The sequence shown here is derived from an EMBL/GenBank/DDBJ whole genome shotgun (WGS) entry which is preliminary data.</text>
</comment>
<evidence type="ECO:0000313" key="6">
    <source>
        <dbReference type="Proteomes" id="UP000579281"/>
    </source>
</evidence>
<keyword evidence="3" id="KW-0479">Metal-binding</keyword>
<dbReference type="AlphaFoldDB" id="A0A841KRF8"/>
<protein>
    <submittedName>
        <fullName evidence="5">3-keto-5-aminohexanoate cleavage enzyme</fullName>
    </submittedName>
</protein>
<name>A0A841KRF8_9FIRM</name>
<dbReference type="GO" id="GO:0046872">
    <property type="term" value="F:metal ion binding"/>
    <property type="evidence" value="ECO:0007669"/>
    <property type="project" value="UniProtKB-KW"/>
</dbReference>
<proteinExistence type="predicted"/>
<keyword evidence="6" id="KW-1185">Reference proteome</keyword>
<dbReference type="InterPro" id="IPR013785">
    <property type="entry name" value="Aldolase_TIM"/>
</dbReference>
<organism evidence="5 6">
    <name type="scientific">Anaerosolibacter carboniphilus</name>
    <dbReference type="NCBI Taxonomy" id="1417629"/>
    <lineage>
        <taxon>Bacteria</taxon>
        <taxon>Bacillati</taxon>
        <taxon>Bacillota</taxon>
        <taxon>Clostridia</taxon>
        <taxon>Peptostreptococcales</taxon>
        <taxon>Thermotaleaceae</taxon>
        <taxon>Anaerosolibacter</taxon>
    </lineage>
</organism>
<dbReference type="InterPro" id="IPR008567">
    <property type="entry name" value="BKACE"/>
</dbReference>
<comment type="cofactor">
    <cofactor evidence="1">
        <name>Zn(2+)</name>
        <dbReference type="ChEBI" id="CHEBI:29105"/>
    </cofactor>
</comment>
<evidence type="ECO:0000256" key="3">
    <source>
        <dbReference type="ARBA" id="ARBA00022723"/>
    </source>
</evidence>
<evidence type="ECO:0000256" key="4">
    <source>
        <dbReference type="ARBA" id="ARBA00022833"/>
    </source>
</evidence>
<dbReference type="EMBL" id="JACHEN010000014">
    <property type="protein sequence ID" value="MBB6216334.1"/>
    <property type="molecule type" value="Genomic_DNA"/>
</dbReference>
<keyword evidence="2" id="KW-0808">Transferase</keyword>
<evidence type="ECO:0000256" key="1">
    <source>
        <dbReference type="ARBA" id="ARBA00001947"/>
    </source>
</evidence>